<sequence length="459" mass="50921">MNRFTPSSAANGREQQVFTVTRLNSAVRMILEQDLGLVWLTGELSNLAMPSSGHWYFSLKDLGAQVRCAMFKGNNRRVVFRPQDGMQVLVQARVSLYEPRGDYQLIIESMQPAGDGVLALRFEELKRRLGAEGLFDESRKRPLPREPRAVGLITSATGAALHDMLTVLKRRAPDLPVFIYPTQVQGSAAISQIVAAIAKANQRAEVEVLIVGRGGGSLEDLWCFNEEAVARAIAHSAIPVISAVGHEVDVTISDFAADLRAPTPSAAAELVAPDNQARIQRLAHLKQRLLQAMSRQQTAARHDFILLQKRLDHQDPKRRLEQQSQRLDELSTRLQQLLRQRLHKGERRLTNLELRLQGKSPERLLAAGKRRHQLAEERLHALIAKRQDLASHRLAMLTARLDGVSPLATLGRGYSITRTARGEVISRADQVNSGDQLITTLAQGSLQVRVEGIVKESAP</sequence>
<dbReference type="InterPro" id="IPR025824">
    <property type="entry name" value="OB-fold_nuc-bd_dom"/>
</dbReference>
<dbReference type="STRING" id="646.BJD16_01040"/>
<keyword evidence="7" id="KW-0175">Coiled coil</keyword>
<dbReference type="Proteomes" id="UP000179934">
    <property type="component" value="Unassembled WGS sequence"/>
</dbReference>
<comment type="caution">
    <text evidence="10">The sequence shown here is derived from an EMBL/GenBank/DDBJ whole genome shotgun (WGS) entry which is preliminary data.</text>
</comment>
<dbReference type="EMBL" id="MKFU01000001">
    <property type="protein sequence ID" value="OHY96872.1"/>
    <property type="molecule type" value="Genomic_DNA"/>
</dbReference>
<evidence type="ECO:0000256" key="3">
    <source>
        <dbReference type="ARBA" id="ARBA00022801"/>
    </source>
</evidence>
<organism evidence="10 11">
    <name type="scientific">Aeromonas sobria</name>
    <dbReference type="NCBI Taxonomy" id="646"/>
    <lineage>
        <taxon>Bacteria</taxon>
        <taxon>Pseudomonadati</taxon>
        <taxon>Pseudomonadota</taxon>
        <taxon>Gammaproteobacteria</taxon>
        <taxon>Aeromonadales</taxon>
        <taxon>Aeromonadaceae</taxon>
        <taxon>Aeromonas</taxon>
    </lineage>
</organism>
<protein>
    <recommendedName>
        <fullName evidence="5">Exodeoxyribonuclease 7 large subunit</fullName>
        <ecNumber evidence="5">3.1.11.6</ecNumber>
    </recommendedName>
    <alternativeName>
        <fullName evidence="5">Exodeoxyribonuclease VII large subunit</fullName>
        <shortName evidence="5">Exonuclease VII large subunit</shortName>
    </alternativeName>
</protein>
<evidence type="ECO:0000259" key="8">
    <source>
        <dbReference type="Pfam" id="PF02601"/>
    </source>
</evidence>
<dbReference type="HAMAP" id="MF_00378">
    <property type="entry name" value="Exonuc_7_L"/>
    <property type="match status" value="1"/>
</dbReference>
<dbReference type="OrthoDB" id="9802795at2"/>
<comment type="function">
    <text evidence="5">Bidirectionally degrades single-stranded DNA into large acid-insoluble oligonucleotides, which are then degraded further into small acid-soluble oligonucleotides.</text>
</comment>
<dbReference type="PANTHER" id="PTHR30008">
    <property type="entry name" value="EXODEOXYRIBONUCLEASE 7 LARGE SUBUNIT"/>
    <property type="match status" value="1"/>
</dbReference>
<comment type="subunit">
    <text evidence="5">Heterooligomer composed of large and small subunits.</text>
</comment>
<comment type="subcellular location">
    <subcellularLocation>
        <location evidence="5 6">Cytoplasm</location>
    </subcellularLocation>
</comment>
<dbReference type="Pfam" id="PF13742">
    <property type="entry name" value="tRNA_anti_2"/>
    <property type="match status" value="1"/>
</dbReference>
<evidence type="ECO:0000256" key="1">
    <source>
        <dbReference type="ARBA" id="ARBA00022490"/>
    </source>
</evidence>
<evidence type="ECO:0000313" key="10">
    <source>
        <dbReference type="EMBL" id="OHY96872.1"/>
    </source>
</evidence>
<evidence type="ECO:0000256" key="5">
    <source>
        <dbReference type="HAMAP-Rule" id="MF_00378"/>
    </source>
</evidence>
<evidence type="ECO:0000259" key="9">
    <source>
        <dbReference type="Pfam" id="PF13742"/>
    </source>
</evidence>
<dbReference type="GO" id="GO:0008855">
    <property type="term" value="F:exodeoxyribonuclease VII activity"/>
    <property type="evidence" value="ECO:0007669"/>
    <property type="project" value="UniProtKB-UniRule"/>
</dbReference>
<reference evidence="10 11" key="1">
    <citation type="submission" date="2016-09" db="EMBL/GenBank/DDBJ databases">
        <title>Draft Genome Sequence of Aeromonas sobria Strain 08005, Isolated from Sick Rana catesbeiana.</title>
        <authorList>
            <person name="Yang Q."/>
        </authorList>
    </citation>
    <scope>NUCLEOTIDE SEQUENCE [LARGE SCALE GENOMIC DNA]</scope>
    <source>
        <strain evidence="10 11">08005</strain>
    </source>
</reference>
<proteinExistence type="inferred from homology"/>
<evidence type="ECO:0000256" key="6">
    <source>
        <dbReference type="RuleBase" id="RU004355"/>
    </source>
</evidence>
<evidence type="ECO:0000256" key="2">
    <source>
        <dbReference type="ARBA" id="ARBA00022722"/>
    </source>
</evidence>
<keyword evidence="3 5" id="KW-0378">Hydrolase</keyword>
<dbReference type="GO" id="GO:0009318">
    <property type="term" value="C:exodeoxyribonuclease VII complex"/>
    <property type="evidence" value="ECO:0007669"/>
    <property type="project" value="UniProtKB-UniRule"/>
</dbReference>
<dbReference type="RefSeq" id="WP_042022480.1">
    <property type="nucleotide sequence ID" value="NZ_CDBW01000032.1"/>
</dbReference>
<keyword evidence="1 5" id="KW-0963">Cytoplasm</keyword>
<dbReference type="InterPro" id="IPR020579">
    <property type="entry name" value="Exonuc_VII_lsu_C"/>
</dbReference>
<dbReference type="GO" id="GO:0006308">
    <property type="term" value="P:DNA catabolic process"/>
    <property type="evidence" value="ECO:0007669"/>
    <property type="project" value="UniProtKB-UniRule"/>
</dbReference>
<keyword evidence="2 5" id="KW-0540">Nuclease</keyword>
<feature type="domain" description="OB-fold nucleic acid binding" evidence="9">
    <location>
        <begin position="18"/>
        <end position="111"/>
    </location>
</feature>
<dbReference type="AlphaFoldDB" id="A0A1S2D7G3"/>
<evidence type="ECO:0000256" key="7">
    <source>
        <dbReference type="SAM" id="Coils"/>
    </source>
</evidence>
<dbReference type="PANTHER" id="PTHR30008:SF0">
    <property type="entry name" value="EXODEOXYRIBONUCLEASE 7 LARGE SUBUNIT"/>
    <property type="match status" value="1"/>
</dbReference>
<dbReference type="CDD" id="cd04489">
    <property type="entry name" value="ExoVII_LU_OBF"/>
    <property type="match status" value="1"/>
</dbReference>
<dbReference type="GO" id="GO:0003676">
    <property type="term" value="F:nucleic acid binding"/>
    <property type="evidence" value="ECO:0007669"/>
    <property type="project" value="InterPro"/>
</dbReference>
<dbReference type="EC" id="3.1.11.6" evidence="5"/>
<comment type="catalytic activity">
    <reaction evidence="5 6">
        <text>Exonucleolytic cleavage in either 5'- to 3'- or 3'- to 5'-direction to yield nucleoside 5'-phosphates.</text>
        <dbReference type="EC" id="3.1.11.6"/>
    </reaction>
</comment>
<keyword evidence="4 5" id="KW-0269">Exonuclease</keyword>
<evidence type="ECO:0000313" key="11">
    <source>
        <dbReference type="Proteomes" id="UP000179934"/>
    </source>
</evidence>
<gene>
    <name evidence="5" type="primary">xseA</name>
    <name evidence="10" type="ORF">BJD16_01040</name>
</gene>
<accession>A0A1S2D7G3</accession>
<dbReference type="InterPro" id="IPR003753">
    <property type="entry name" value="Exonuc_VII_L"/>
</dbReference>
<feature type="coiled-coil region" evidence="7">
    <location>
        <begin position="317"/>
        <end position="355"/>
    </location>
</feature>
<dbReference type="GO" id="GO:0005737">
    <property type="term" value="C:cytoplasm"/>
    <property type="evidence" value="ECO:0007669"/>
    <property type="project" value="UniProtKB-SubCell"/>
</dbReference>
<evidence type="ECO:0000256" key="4">
    <source>
        <dbReference type="ARBA" id="ARBA00022839"/>
    </source>
</evidence>
<dbReference type="NCBIfam" id="TIGR00237">
    <property type="entry name" value="xseA"/>
    <property type="match status" value="1"/>
</dbReference>
<feature type="domain" description="Exonuclease VII large subunit C-terminal" evidence="8">
    <location>
        <begin position="134"/>
        <end position="448"/>
    </location>
</feature>
<comment type="similarity">
    <text evidence="5 6">Belongs to the XseA family.</text>
</comment>
<dbReference type="GeneID" id="58923357"/>
<name>A0A1S2D7G3_AERSO</name>
<dbReference type="Pfam" id="PF02601">
    <property type="entry name" value="Exonuc_VII_L"/>
    <property type="match status" value="1"/>
</dbReference>